<dbReference type="Gene3D" id="3.90.25.10">
    <property type="entry name" value="UDP-galactose 4-epimerase, domain 1"/>
    <property type="match status" value="1"/>
</dbReference>
<dbReference type="InterPro" id="IPR001509">
    <property type="entry name" value="Epimerase_deHydtase"/>
</dbReference>
<evidence type="ECO:0000313" key="3">
    <source>
        <dbReference type="EMBL" id="OHA62482.1"/>
    </source>
</evidence>
<dbReference type="InterPro" id="IPR036291">
    <property type="entry name" value="NAD(P)-bd_dom_sf"/>
</dbReference>
<comment type="similarity">
    <text evidence="1">Belongs to the NAD(P)-dependent epimerase/dehydratase family.</text>
</comment>
<organism evidence="3 4">
    <name type="scientific">Candidatus Wildermuthbacteria bacterium GWA2_46_15</name>
    <dbReference type="NCBI Taxonomy" id="1802443"/>
    <lineage>
        <taxon>Bacteria</taxon>
        <taxon>Candidatus Wildermuthiibacteriota</taxon>
    </lineage>
</organism>
<dbReference type="PANTHER" id="PTHR43000">
    <property type="entry name" value="DTDP-D-GLUCOSE 4,6-DEHYDRATASE-RELATED"/>
    <property type="match status" value="1"/>
</dbReference>
<evidence type="ECO:0000313" key="4">
    <source>
        <dbReference type="Proteomes" id="UP000179245"/>
    </source>
</evidence>
<dbReference type="Proteomes" id="UP000179245">
    <property type="component" value="Unassembled WGS sequence"/>
</dbReference>
<feature type="domain" description="NAD-dependent epimerase/dehydratase" evidence="2">
    <location>
        <begin position="1"/>
        <end position="142"/>
    </location>
</feature>
<sequence>TLKTNIMGTINVLEASRLSPTVKRVLVASSDKAYGAQPILPYSEEASLNGRHPYDVSKSCTDLIAQMYFYTFKLPVCVTRCGNLYGPGDLNFNRVVPETIKNALEGKPLQVRTDGTFVRDYFFVKDAANGYLTIAENMDKPDVVGQAFNLSTGNRYTVLDIASRVLAAVGRPDLTPIILNQAKAEIHDQTLSSAKAARLLSWSPKYTVDEGLAETVAWYRAYFSHSPSEAAGRVEGLVSSPSGEALMS</sequence>
<dbReference type="Gene3D" id="3.40.50.720">
    <property type="entry name" value="NAD(P)-binding Rossmann-like Domain"/>
    <property type="match status" value="1"/>
</dbReference>
<name>A0A1G2QR60_9BACT</name>
<protein>
    <recommendedName>
        <fullName evidence="2">NAD-dependent epimerase/dehydratase domain-containing protein</fullName>
    </recommendedName>
</protein>
<dbReference type="Pfam" id="PF01370">
    <property type="entry name" value="Epimerase"/>
    <property type="match status" value="1"/>
</dbReference>
<reference evidence="3 4" key="1">
    <citation type="journal article" date="2016" name="Nat. Commun.">
        <title>Thousands of microbial genomes shed light on interconnected biogeochemical processes in an aquifer system.</title>
        <authorList>
            <person name="Anantharaman K."/>
            <person name="Brown C.T."/>
            <person name="Hug L.A."/>
            <person name="Sharon I."/>
            <person name="Castelle C.J."/>
            <person name="Probst A.J."/>
            <person name="Thomas B.C."/>
            <person name="Singh A."/>
            <person name="Wilkins M.J."/>
            <person name="Karaoz U."/>
            <person name="Brodie E.L."/>
            <person name="Williams K.H."/>
            <person name="Hubbard S.S."/>
            <person name="Banfield J.F."/>
        </authorList>
    </citation>
    <scope>NUCLEOTIDE SEQUENCE [LARGE SCALE GENOMIC DNA]</scope>
</reference>
<dbReference type="STRING" id="1802443.A2117_01840"/>
<dbReference type="EMBL" id="MHTO01000012">
    <property type="protein sequence ID" value="OHA62482.1"/>
    <property type="molecule type" value="Genomic_DNA"/>
</dbReference>
<dbReference type="AlphaFoldDB" id="A0A1G2QR60"/>
<evidence type="ECO:0000259" key="2">
    <source>
        <dbReference type="Pfam" id="PF01370"/>
    </source>
</evidence>
<evidence type="ECO:0000256" key="1">
    <source>
        <dbReference type="ARBA" id="ARBA00007637"/>
    </source>
</evidence>
<accession>A0A1G2QR60</accession>
<proteinExistence type="inferred from homology"/>
<comment type="caution">
    <text evidence="3">The sequence shown here is derived from an EMBL/GenBank/DDBJ whole genome shotgun (WGS) entry which is preliminary data.</text>
</comment>
<dbReference type="SUPFAM" id="SSF51735">
    <property type="entry name" value="NAD(P)-binding Rossmann-fold domains"/>
    <property type="match status" value="1"/>
</dbReference>
<feature type="non-terminal residue" evidence="3">
    <location>
        <position position="1"/>
    </location>
</feature>
<gene>
    <name evidence="3" type="ORF">A2117_01840</name>
</gene>